<feature type="domain" description="Ig-like" evidence="4">
    <location>
        <begin position="47"/>
        <end position="160"/>
    </location>
</feature>
<dbReference type="SMART" id="SM00409">
    <property type="entry name" value="IG"/>
    <property type="match status" value="2"/>
</dbReference>
<dbReference type="InterPro" id="IPR013162">
    <property type="entry name" value="CD80_C2-set"/>
</dbReference>
<dbReference type="Pfam" id="PF08205">
    <property type="entry name" value="C2-set_2"/>
    <property type="match status" value="1"/>
</dbReference>
<dbReference type="Proteomes" id="UP001566132">
    <property type="component" value="Unassembled WGS sequence"/>
</dbReference>
<dbReference type="GO" id="GO:0016020">
    <property type="term" value="C:membrane"/>
    <property type="evidence" value="ECO:0007669"/>
    <property type="project" value="UniProtKB-SubCell"/>
</dbReference>
<reference evidence="5 6" key="1">
    <citation type="submission" date="2024-05" db="EMBL/GenBank/DDBJ databases">
        <title>Genetic variation in Jamaican populations of the coffee berry borer (Hypothenemus hampei).</title>
        <authorList>
            <person name="Errbii M."/>
            <person name="Myrie A."/>
        </authorList>
    </citation>
    <scope>NUCLEOTIDE SEQUENCE [LARGE SCALE GENOMIC DNA]</scope>
    <source>
        <strain evidence="5">JA-Hopewell-2020-01-JO</strain>
        <tissue evidence="5">Whole body</tissue>
    </source>
</reference>
<dbReference type="Gene3D" id="2.60.40.10">
    <property type="entry name" value="Immunoglobulins"/>
    <property type="match status" value="2"/>
</dbReference>
<dbReference type="InterPro" id="IPR003599">
    <property type="entry name" value="Ig_sub"/>
</dbReference>
<dbReference type="PANTHER" id="PTHR21261:SF17">
    <property type="entry name" value="BEAT VI"/>
    <property type="match status" value="1"/>
</dbReference>
<keyword evidence="6" id="KW-1185">Reference proteome</keyword>
<dbReference type="InterPro" id="IPR013783">
    <property type="entry name" value="Ig-like_fold"/>
</dbReference>
<feature type="domain" description="Ig-like" evidence="4">
    <location>
        <begin position="167"/>
        <end position="205"/>
    </location>
</feature>
<evidence type="ECO:0000259" key="4">
    <source>
        <dbReference type="PROSITE" id="PS50835"/>
    </source>
</evidence>
<dbReference type="InterPro" id="IPR036179">
    <property type="entry name" value="Ig-like_dom_sf"/>
</dbReference>
<dbReference type="SUPFAM" id="SSF48726">
    <property type="entry name" value="Immunoglobulin"/>
    <property type="match status" value="2"/>
</dbReference>
<protein>
    <recommendedName>
        <fullName evidence="4">Ig-like domain-containing protein</fullName>
    </recommendedName>
</protein>
<keyword evidence="2" id="KW-0472">Membrane</keyword>
<evidence type="ECO:0000313" key="5">
    <source>
        <dbReference type="EMBL" id="KAL1491050.1"/>
    </source>
</evidence>
<keyword evidence="3" id="KW-1015">Disulfide bond</keyword>
<organism evidence="5 6">
    <name type="scientific">Hypothenemus hampei</name>
    <name type="common">Coffee berry borer</name>
    <dbReference type="NCBI Taxonomy" id="57062"/>
    <lineage>
        <taxon>Eukaryota</taxon>
        <taxon>Metazoa</taxon>
        <taxon>Ecdysozoa</taxon>
        <taxon>Arthropoda</taxon>
        <taxon>Hexapoda</taxon>
        <taxon>Insecta</taxon>
        <taxon>Pterygota</taxon>
        <taxon>Neoptera</taxon>
        <taxon>Endopterygota</taxon>
        <taxon>Coleoptera</taxon>
        <taxon>Polyphaga</taxon>
        <taxon>Cucujiformia</taxon>
        <taxon>Curculionidae</taxon>
        <taxon>Scolytinae</taxon>
        <taxon>Hypothenemus</taxon>
    </lineage>
</organism>
<sequence>MLDYCEEFIFVLEIMRNSETRSEMLVTSNAGLVFLLSGVFLLSQESSSLKSMMIKVPTAVRTGDTVTLKCEYDLEGVLLYSIKWYWNEEEFYRFIPKESPPYQAFPVKSVNINVDLSKSGENDVVLREVQRQLTGNYKCEVSADGPLFHTEDMTSHMTVVDLPHGDPMMNIRDTKVEIGKEVNVECSLSGSHPVANITWFINNKEVKDNSDFITIYPTQTELDNALDLLTSRSKVTILTNKSHFIQGVMVIRCDATIYNLYKGTAENFIRDDSPKLAQVLGSTLSQSQLDPTFGELLCKSGSSARWTSSVSNVTLFFCLLSSILKVVLR</sequence>
<accession>A0ABD1E9H5</accession>
<dbReference type="AlphaFoldDB" id="A0ABD1E9H5"/>
<comment type="subcellular location">
    <subcellularLocation>
        <location evidence="1">Membrane</location>
        <topology evidence="1">Single-pass membrane protein</topology>
    </subcellularLocation>
</comment>
<evidence type="ECO:0000256" key="1">
    <source>
        <dbReference type="ARBA" id="ARBA00004167"/>
    </source>
</evidence>
<dbReference type="EMBL" id="JBDJPC010000009">
    <property type="protein sequence ID" value="KAL1491050.1"/>
    <property type="molecule type" value="Genomic_DNA"/>
</dbReference>
<comment type="caution">
    <text evidence="5">The sequence shown here is derived from an EMBL/GenBank/DDBJ whole genome shotgun (WGS) entry which is preliminary data.</text>
</comment>
<evidence type="ECO:0000313" key="6">
    <source>
        <dbReference type="Proteomes" id="UP001566132"/>
    </source>
</evidence>
<proteinExistence type="predicted"/>
<evidence type="ECO:0000256" key="2">
    <source>
        <dbReference type="ARBA" id="ARBA00023136"/>
    </source>
</evidence>
<dbReference type="PROSITE" id="PS50835">
    <property type="entry name" value="IG_LIKE"/>
    <property type="match status" value="2"/>
</dbReference>
<evidence type="ECO:0000256" key="3">
    <source>
        <dbReference type="ARBA" id="ARBA00023157"/>
    </source>
</evidence>
<dbReference type="InterPro" id="IPR007110">
    <property type="entry name" value="Ig-like_dom"/>
</dbReference>
<gene>
    <name evidence="5" type="ORF">ABEB36_011705</name>
</gene>
<name>A0ABD1E9H5_HYPHA</name>
<dbReference type="FunFam" id="2.60.40.10:FF:000437">
    <property type="entry name" value="Beat-IIIc, isoform A"/>
    <property type="match status" value="1"/>
</dbReference>
<dbReference type="PANTHER" id="PTHR21261">
    <property type="entry name" value="BEAT PROTEIN"/>
    <property type="match status" value="1"/>
</dbReference>